<dbReference type="EMBL" id="JBDFRB010000001">
    <property type="protein sequence ID" value="MEN2743133.1"/>
    <property type="molecule type" value="Genomic_DNA"/>
</dbReference>
<keyword evidence="2" id="KW-0812">Transmembrane</keyword>
<feature type="transmembrane region" description="Helical" evidence="2">
    <location>
        <begin position="72"/>
        <end position="90"/>
    </location>
</feature>
<evidence type="ECO:0000313" key="5">
    <source>
        <dbReference type="Proteomes" id="UP001422074"/>
    </source>
</evidence>
<evidence type="ECO:0000313" key="4">
    <source>
        <dbReference type="EMBL" id="MEN2743133.1"/>
    </source>
</evidence>
<accession>A0ABU9WVD8</accession>
<proteinExistence type="predicted"/>
<feature type="region of interest" description="Disordered" evidence="1">
    <location>
        <begin position="1"/>
        <end position="28"/>
    </location>
</feature>
<feature type="transmembrane region" description="Helical" evidence="2">
    <location>
        <begin position="136"/>
        <end position="153"/>
    </location>
</feature>
<feature type="domain" description="DUF1468" evidence="3">
    <location>
        <begin position="41"/>
        <end position="183"/>
    </location>
</feature>
<keyword evidence="5" id="KW-1185">Reference proteome</keyword>
<dbReference type="Proteomes" id="UP001422074">
    <property type="component" value="Unassembled WGS sequence"/>
</dbReference>
<dbReference type="Pfam" id="PF07331">
    <property type="entry name" value="TctB"/>
    <property type="match status" value="1"/>
</dbReference>
<sequence length="196" mass="19165">MPSLGSLHGASSSDAPHAAGGPGAREATRGAAGRRLGGLLAALGVLGTGAFILATAGSIPVPPLETGIGPRALPYVVGALLTAVGAALAVQELRGRTVGAEEGEDVDSAASIDWATLLRLALFLAAHVVLVEPAGWPVAAAVLFTGAAWSLGARPVWRAAAVAVVLALALQAVFAGLLGVGLPAGPLLEGVPFLNG</sequence>
<name>A0ABU9WVD8_9MICC</name>
<gene>
    <name evidence="4" type="ORF">ABCQ75_01100</name>
</gene>
<keyword evidence="2" id="KW-1133">Transmembrane helix</keyword>
<feature type="transmembrane region" description="Helical" evidence="2">
    <location>
        <begin position="111"/>
        <end position="130"/>
    </location>
</feature>
<protein>
    <submittedName>
        <fullName evidence="4">Tripartite tricarboxylate transporter TctB family protein</fullName>
    </submittedName>
</protein>
<evidence type="ECO:0000256" key="1">
    <source>
        <dbReference type="SAM" id="MobiDB-lite"/>
    </source>
</evidence>
<dbReference type="RefSeq" id="WP_345882562.1">
    <property type="nucleotide sequence ID" value="NZ_JBDFRB010000001.1"/>
</dbReference>
<reference evidence="4 5" key="1">
    <citation type="submission" date="2024-05" db="EMBL/GenBank/DDBJ databases">
        <title>Sinomonas sp. nov., isolated from a waste landfill.</title>
        <authorList>
            <person name="Zhao Y."/>
        </authorList>
    </citation>
    <scope>NUCLEOTIDE SEQUENCE [LARGE SCALE GENOMIC DNA]</scope>
    <source>
        <strain evidence="4 5">CCTCC AB2014300</strain>
    </source>
</reference>
<evidence type="ECO:0000259" key="3">
    <source>
        <dbReference type="Pfam" id="PF07331"/>
    </source>
</evidence>
<evidence type="ECO:0000256" key="2">
    <source>
        <dbReference type="SAM" id="Phobius"/>
    </source>
</evidence>
<comment type="caution">
    <text evidence="4">The sequence shown here is derived from an EMBL/GenBank/DDBJ whole genome shotgun (WGS) entry which is preliminary data.</text>
</comment>
<keyword evidence="2" id="KW-0472">Membrane</keyword>
<feature type="transmembrane region" description="Helical" evidence="2">
    <location>
        <begin position="160"/>
        <end position="182"/>
    </location>
</feature>
<feature type="transmembrane region" description="Helical" evidence="2">
    <location>
        <begin position="39"/>
        <end position="60"/>
    </location>
</feature>
<organism evidence="4 5">
    <name type="scientific">Sinomonas halotolerans</name>
    <dbReference type="NCBI Taxonomy" id="1644133"/>
    <lineage>
        <taxon>Bacteria</taxon>
        <taxon>Bacillati</taxon>
        <taxon>Actinomycetota</taxon>
        <taxon>Actinomycetes</taxon>
        <taxon>Micrococcales</taxon>
        <taxon>Micrococcaceae</taxon>
        <taxon>Sinomonas</taxon>
    </lineage>
</organism>
<dbReference type="InterPro" id="IPR009936">
    <property type="entry name" value="DUF1468"/>
</dbReference>